<reference evidence="1 2" key="1">
    <citation type="submission" date="2018-01" db="EMBL/GenBank/DDBJ databases">
        <title>G. obscuriglobus.</title>
        <authorList>
            <person name="Franke J."/>
            <person name="Blomberg W."/>
            <person name="Selmecki A."/>
        </authorList>
    </citation>
    <scope>NUCLEOTIDE SEQUENCE [LARGE SCALE GENOMIC DNA]</scope>
    <source>
        <strain evidence="1 2">DSM 5831</strain>
    </source>
</reference>
<evidence type="ECO:0000313" key="2">
    <source>
        <dbReference type="Proteomes" id="UP000245802"/>
    </source>
</evidence>
<sequence length="138" mass="15171">MDQDALVTERVEAGKRFLAQLSAVGFPIAVAFWARPSDEQWFLYLASPVVDEKGGHEAYRDLTLHERRFDNVGLDPFEVRLVSPSDTMAVAAAKLIEPKPWQPKPSPFMTRFDGSRLGGIDVEGVLVYPALASTVPGA</sequence>
<gene>
    <name evidence="1" type="ORF">C1280_00080</name>
</gene>
<accession>A0A2Z3H1S5</accession>
<keyword evidence="2" id="KW-1185">Reference proteome</keyword>
<protein>
    <submittedName>
        <fullName evidence="1">Uncharacterized protein</fullName>
    </submittedName>
</protein>
<proteinExistence type="predicted"/>
<dbReference type="EMBL" id="CP025958">
    <property type="protein sequence ID" value="AWM35574.1"/>
    <property type="molecule type" value="Genomic_DNA"/>
</dbReference>
<evidence type="ECO:0000313" key="1">
    <source>
        <dbReference type="EMBL" id="AWM35574.1"/>
    </source>
</evidence>
<dbReference type="RefSeq" id="WP_010046270.1">
    <property type="nucleotide sequence ID" value="NZ_CP025958.1"/>
</dbReference>
<dbReference type="OrthoDB" id="5567843at2"/>
<name>A0A2Z3H1S5_9BACT</name>
<dbReference type="KEGG" id="gog:C1280_00080"/>
<dbReference type="AlphaFoldDB" id="A0A2Z3H1S5"/>
<organism evidence="1 2">
    <name type="scientific">Gemmata obscuriglobus</name>
    <dbReference type="NCBI Taxonomy" id="114"/>
    <lineage>
        <taxon>Bacteria</taxon>
        <taxon>Pseudomonadati</taxon>
        <taxon>Planctomycetota</taxon>
        <taxon>Planctomycetia</taxon>
        <taxon>Gemmatales</taxon>
        <taxon>Gemmataceae</taxon>
        <taxon>Gemmata</taxon>
    </lineage>
</organism>
<dbReference type="Proteomes" id="UP000245802">
    <property type="component" value="Chromosome"/>
</dbReference>